<feature type="binding site" evidence="2">
    <location>
        <position position="85"/>
    </location>
    <ligand>
        <name>Zn(2+)</name>
        <dbReference type="ChEBI" id="CHEBI:29105"/>
        <label>1</label>
        <note>catalytic</note>
    </ligand>
</feature>
<evidence type="ECO:0000256" key="1">
    <source>
        <dbReference type="PIRSR" id="PIRSR001359-1"/>
    </source>
</evidence>
<evidence type="ECO:0000313" key="3">
    <source>
        <dbReference type="EMBL" id="AXQ79631.1"/>
    </source>
</evidence>
<dbReference type="PIRSF" id="PIRSF001359">
    <property type="entry name" value="F_bP_aldolase_II"/>
    <property type="match status" value="1"/>
</dbReference>
<organism evidence="5 7">
    <name type="scientific">Streptococcus chenjunshii</name>
    <dbReference type="NCBI Taxonomy" id="2173853"/>
    <lineage>
        <taxon>Bacteria</taxon>
        <taxon>Bacillati</taxon>
        <taxon>Bacillota</taxon>
        <taxon>Bacilli</taxon>
        <taxon>Lactobacillales</taxon>
        <taxon>Streptococcaceae</taxon>
        <taxon>Streptococcus</taxon>
    </lineage>
</organism>
<dbReference type="PANTHER" id="PTHR30304:SF0">
    <property type="entry name" value="D-TAGATOSE-1,6-BISPHOSPHATE ALDOLASE SUBUNIT GATY-RELATED"/>
    <property type="match status" value="1"/>
</dbReference>
<dbReference type="NCBIfam" id="NF005943">
    <property type="entry name" value="PRK07998.1"/>
    <property type="match status" value="1"/>
</dbReference>
<dbReference type="Proteomes" id="UP000246115">
    <property type="component" value="Chromosome"/>
</dbReference>
<sequence>MNLINGFKLMEYAKGKGIVLPCFNTTNYELTYGIIKGLQNSGRGGYIQISSNNLELSSPQIIVDMVRFAMKDLNVDVPIVLHLDHGKSFDDVKACIDAGFTSIMIDASHLPLEENIEEVKKVTEYCHYFNIPVEAELGAIGGKEEAEALNKEGKTNSEDVGLFLEQTNCDLLAVSVGNVHGLAKEPNIDFELLKEIASVSTVPLVLHGGSGIPFDDVRKARGSNLIKVNYGSDLRKVFISTFGKAYEKNHNAFDVKSLSKLAIKAVSESVVTISNNINQK</sequence>
<dbReference type="PROSITE" id="PS00602">
    <property type="entry name" value="ALDOLASE_CLASS_II_1"/>
    <property type="match status" value="1"/>
</dbReference>
<dbReference type="KEGG" id="schj:DDV21_011450"/>
<dbReference type="EMBL" id="QVQY01000011">
    <property type="protein sequence ID" value="RFU51054.1"/>
    <property type="molecule type" value="Genomic_DNA"/>
</dbReference>
<evidence type="ECO:0000313" key="8">
    <source>
        <dbReference type="Proteomes" id="UP000264056"/>
    </source>
</evidence>
<dbReference type="PANTHER" id="PTHR30304">
    <property type="entry name" value="D-TAGATOSE-1,6-BISPHOSPHATE ALDOLASE"/>
    <property type="match status" value="1"/>
</dbReference>
<dbReference type="Pfam" id="PF01116">
    <property type="entry name" value="F_bP_aldolase"/>
    <property type="match status" value="1"/>
</dbReference>
<dbReference type="EMBL" id="QVQZ01000012">
    <property type="protein sequence ID" value="RFU53098.1"/>
    <property type="molecule type" value="Genomic_DNA"/>
</dbReference>
<keyword evidence="8" id="KW-1185">Reference proteome</keyword>
<dbReference type="SUPFAM" id="SSF51569">
    <property type="entry name" value="Aldolase"/>
    <property type="match status" value="1"/>
</dbReference>
<evidence type="ECO:0000313" key="5">
    <source>
        <dbReference type="EMBL" id="RFU53098.1"/>
    </source>
</evidence>
<dbReference type="GO" id="GO:0008270">
    <property type="term" value="F:zinc ion binding"/>
    <property type="evidence" value="ECO:0007669"/>
    <property type="project" value="InterPro"/>
</dbReference>
<dbReference type="GO" id="GO:0005829">
    <property type="term" value="C:cytosol"/>
    <property type="evidence" value="ECO:0007669"/>
    <property type="project" value="TreeGrafter"/>
</dbReference>
<keyword evidence="2" id="KW-0479">Metal-binding</keyword>
<keyword evidence="2" id="KW-0862">Zinc</keyword>
<dbReference type="RefSeq" id="WP_116878281.1">
    <property type="nucleotide sequence ID" value="NZ_CP031733.1"/>
</dbReference>
<dbReference type="AlphaFoldDB" id="A0A372KNF5"/>
<dbReference type="InterPro" id="IPR050246">
    <property type="entry name" value="Class_II_FBP_aldolase"/>
</dbReference>
<dbReference type="OrthoDB" id="9803995at2"/>
<protein>
    <submittedName>
        <fullName evidence="5">Class II aldolase</fullName>
    </submittedName>
</protein>
<accession>A0A346NF36</accession>
<name>A0A372KNF5_9STRE</name>
<reference evidence="6" key="3">
    <citation type="submission" date="2018-08" db="EMBL/GenBank/DDBJ databases">
        <title>Streptococcus chenjunshii sp. nov., isolated from stools sample of the Tibetan antelope in the Qinghai-Tibet plateau, China.</title>
        <authorList>
            <person name="Tian Z."/>
        </authorList>
    </citation>
    <scope>NUCLEOTIDE SEQUENCE [LARGE SCALE GENOMIC DNA]</scope>
    <source>
        <strain evidence="6">Z15</strain>
    </source>
</reference>
<feature type="binding site" evidence="2">
    <location>
        <position position="207"/>
    </location>
    <ligand>
        <name>Zn(2+)</name>
        <dbReference type="ChEBI" id="CHEBI:29105"/>
        <label>1</label>
        <note>catalytic</note>
    </ligand>
</feature>
<dbReference type="InterPro" id="IPR000771">
    <property type="entry name" value="FBA_II"/>
</dbReference>
<reference evidence="5 7" key="2">
    <citation type="submission" date="2018-08" db="EMBL/GenBank/DDBJ databases">
        <title>Draft genome of Streptococcus sp. nov. Z1.</title>
        <authorList>
            <person name="Tian Z."/>
        </authorList>
    </citation>
    <scope>NUCLEOTIDE SEQUENCE [LARGE SCALE GENOMIC DNA]</scope>
    <source>
        <strain evidence="5">Z1</strain>
        <strain evidence="7">Z1(2018)</strain>
    </source>
</reference>
<dbReference type="Proteomes" id="UP000262901">
    <property type="component" value="Unassembled WGS sequence"/>
</dbReference>
<dbReference type="GO" id="GO:0005975">
    <property type="term" value="P:carbohydrate metabolic process"/>
    <property type="evidence" value="ECO:0007669"/>
    <property type="project" value="InterPro"/>
</dbReference>
<dbReference type="PROSITE" id="PS00806">
    <property type="entry name" value="ALDOLASE_CLASS_II_2"/>
    <property type="match status" value="1"/>
</dbReference>
<feature type="binding site" evidence="2">
    <location>
        <position position="136"/>
    </location>
    <ligand>
        <name>Zn(2+)</name>
        <dbReference type="ChEBI" id="CHEBI:29105"/>
        <label>2</label>
    </ligand>
</feature>
<gene>
    <name evidence="3" type="ORF">DDV21_011450</name>
    <name evidence="4" type="ORF">DDV22_05600</name>
    <name evidence="5" type="ORF">DDV23_06395</name>
</gene>
<reference evidence="3" key="4">
    <citation type="journal article" date="2019" name="Int. J. Syst. Evol. Microbiol.">
        <title>Streptococcus chenjunshii sp. nov. isolated from feces of Tibetan antelopes.</title>
        <authorList>
            <person name="Tian Z."/>
            <person name="Lu S."/>
            <person name="Jin D."/>
            <person name="Yang J."/>
            <person name="Pu J."/>
            <person name="Lai X.H."/>
            <person name="Bai X.N."/>
            <person name="Wu X.M."/>
            <person name="Li J."/>
            <person name="Wang S."/>
            <person name="Xu J."/>
        </authorList>
    </citation>
    <scope>NUCLEOTIDE SEQUENCE</scope>
    <source>
        <strain evidence="3">Z15</strain>
    </source>
</reference>
<accession>A0A372KNF5</accession>
<dbReference type="EMBL" id="CP031733">
    <property type="protein sequence ID" value="AXQ79631.1"/>
    <property type="molecule type" value="Genomic_DNA"/>
</dbReference>
<dbReference type="Proteomes" id="UP000264056">
    <property type="component" value="Unassembled WGS sequence"/>
</dbReference>
<reference evidence="4 8" key="1">
    <citation type="submission" date="2018-08" db="EMBL/GenBank/DDBJ databases">
        <title>Draft genome of Streptococcus sp .nov. Z2.</title>
        <authorList>
            <person name="Tian Z."/>
        </authorList>
    </citation>
    <scope>NUCLEOTIDE SEQUENCE [LARGE SCALE GENOMIC DNA]</scope>
    <source>
        <strain evidence="4 8">Z2</strain>
    </source>
</reference>
<feature type="binding site" evidence="2">
    <location>
        <position position="180"/>
    </location>
    <ligand>
        <name>Zn(2+)</name>
        <dbReference type="ChEBI" id="CHEBI:29105"/>
        <label>1</label>
        <note>catalytic</note>
    </ligand>
</feature>
<evidence type="ECO:0000313" key="4">
    <source>
        <dbReference type="EMBL" id="RFU51054.1"/>
    </source>
</evidence>
<evidence type="ECO:0000313" key="7">
    <source>
        <dbReference type="Proteomes" id="UP000262901"/>
    </source>
</evidence>
<evidence type="ECO:0000256" key="2">
    <source>
        <dbReference type="PIRSR" id="PIRSR001359-3"/>
    </source>
</evidence>
<feature type="binding site" evidence="2">
    <location>
        <position position="106"/>
    </location>
    <ligand>
        <name>Zn(2+)</name>
        <dbReference type="ChEBI" id="CHEBI:29105"/>
        <label>2</label>
    </ligand>
</feature>
<evidence type="ECO:0000313" key="6">
    <source>
        <dbReference type="Proteomes" id="UP000246115"/>
    </source>
</evidence>
<dbReference type="InterPro" id="IPR013785">
    <property type="entry name" value="Aldolase_TIM"/>
</dbReference>
<dbReference type="Gene3D" id="3.20.20.70">
    <property type="entry name" value="Aldolase class I"/>
    <property type="match status" value="1"/>
</dbReference>
<dbReference type="GO" id="GO:0009025">
    <property type="term" value="F:tagatose-bisphosphate aldolase activity"/>
    <property type="evidence" value="ECO:0007669"/>
    <property type="project" value="TreeGrafter"/>
</dbReference>
<proteinExistence type="predicted"/>
<feature type="active site" description="Proton donor" evidence="1">
    <location>
        <position position="84"/>
    </location>
</feature>
<comment type="cofactor">
    <cofactor evidence="2">
        <name>Zn(2+)</name>
        <dbReference type="ChEBI" id="CHEBI:29105"/>
    </cofactor>
    <text evidence="2">Binds 2 Zn(2+) ions per subunit. One is catalytic and the other provides a structural contribution.</text>
</comment>
<dbReference type="CDD" id="cd00947">
    <property type="entry name" value="TBP_aldolase_IIB"/>
    <property type="match status" value="1"/>
</dbReference>